<dbReference type="GO" id="GO:0005509">
    <property type="term" value="F:calcium ion binding"/>
    <property type="evidence" value="ECO:0007669"/>
    <property type="project" value="InterPro"/>
</dbReference>
<feature type="region of interest" description="Disordered" evidence="1">
    <location>
        <begin position="1308"/>
        <end position="1362"/>
    </location>
</feature>
<protein>
    <submittedName>
        <fullName evidence="4">Axl2-required for axial pattern of budding</fullName>
    </submittedName>
</protein>
<reference evidence="4 5" key="1">
    <citation type="submission" date="2015-07" db="EMBL/GenBank/DDBJ databases">
        <title>Draft Genome Sequence of Malassezia furfur CBS1878 and Malassezia pachydermatis CBS1879.</title>
        <authorList>
            <person name="Triana S."/>
            <person name="Ohm R."/>
            <person name="Gonzalez A."/>
            <person name="DeCock H."/>
            <person name="Restrepo S."/>
            <person name="Celis A."/>
        </authorList>
    </citation>
    <scope>NUCLEOTIDE SEQUENCE [LARGE SCALE GENOMIC DNA]</scope>
    <source>
        <strain evidence="4 5">CBS 1879</strain>
    </source>
</reference>
<feature type="region of interest" description="Disordered" evidence="1">
    <location>
        <begin position="942"/>
        <end position="1064"/>
    </location>
</feature>
<feature type="region of interest" description="Disordered" evidence="1">
    <location>
        <begin position="640"/>
        <end position="710"/>
    </location>
</feature>
<keyword evidence="5" id="KW-1185">Reference proteome</keyword>
<feature type="compositionally biased region" description="Polar residues" evidence="1">
    <location>
        <begin position="793"/>
        <end position="802"/>
    </location>
</feature>
<sequence length="1653" mass="176936">MPTCSSTAWRSKLVSAWGLLAMLSLLQAVYADVSVTVNLAQQLPPLAHVDQAYDWTFLPNTFTSDTDSKLRYQADGLPSWAKFDKATGRISGKPTKSGRQDQSNDVTITASDGSSDASSSFTLTTISAPAPKLNVSLSDQLPKAASMGYGNMLPGNVLHMPLGWSFSIGFSGETFYLPNDDRVYYSTYLQGATPLPNWLVFNEEEMTYSGIAPTQAGPNGTRFDVVLFGSNRPNTGGPSSTFSILLGQGIVTINNTVGALPMANVTEGTPLQYPMPKDLFILDGFSQSPQDYSFSMGEGVPPWISYDEASQSLVGTAPFTENQTQIQNFTVPIEVSHPGALPTTVNLSLSVYPSPFTMATLPNVTVQSGKDFDISLDKYLRDPTTPVNVTFDSVLAKRSLLPADWAHHHHIGRRAAPGWVEYDTALNAIKGTAPLNNQQVLVNMQVDNPAPNRVMPTIANQFQLLVSQTAKPNVTEPAAVHQDHGLTGGEKGAIAGSILGAAVLAALFGLCCFFLRRRRRRAMRHTESADASAGDAFAATAPTETMQPMESLEEPPMVVSSGASNVAGLGAATGTGAAAGPSVEEDIVRVPYSHPNTEEMAAHAPTPDIITNATSPAEAAAAAAAGVGAGAAGTAAMAAGARRSMSQRRASSTFSGARVKTPSGPRAPTPADDPASTIRRTPASSRPTSMRASQPEEMVTQTLPADEPPWQRENDHVDITPFLSQSTWQPYPSHAMGYASYDAPYETHQPDGGHYEETYPTYNQEKEGPAPKRDSWRARGIAGLISNIATASGLKSTSSPTATPDLEAGDAASAKAAPEAEEAMPPPSKKRKSVQIVEPIVLSARENDAMANKSLKANSVKFAEAPVVYDTTADTSTMTDTTPIVPATGDQDEADTSAAAPAIQGAVWTSPPRAPRDAPRPIITAADVPKETAPPHIVTAAEVPKESAPSIPSPVAAPPVTMDSFLDTSLSRAEDAQAAPAEGTLYEAEKDRDDVPRPAHILDGLRGSSHTDASMPPRPTVEEVSDEEADEHELGMRGVFETSPEMEGEYYEDGFTPSLSRSTRESWEEDLWYEEPVPMRMGASHSRPISIMSGSSLGGGVSRASSAQGGDIVADRAPSRRARRHSDRPPRPMSMGSMPVSASAKAERTSQRPASHMGMARTRRHSDRGLAPATRASSRAASRASTAAATGAMKPPRLDTPLDGALSPILVDVEAEPEGTAAASPPQLPSVASPVVNDDSDVSLERLARWNRAIASPTLEDEEPMERAPQLAPLSTELTHSPLLPGLSEPPRLTIPVESGLISPMIASDAAPWKPSRESQKRPASAASRSTQRRQTGRVPSYTPRVQKASRHQKMSSMKVEPQDVAPIRAQLLDQEHMFDDASEMDVDPEAFDWYPYGTILSQEQPPMEEEELAWERTEKLASTETAPPPSPDPLAEVRATEGGLASLLHIPDEQRLFTMPTKAVRISSGGAPAKTKTSSTATTQRAMPKSSTMASIHMAETRSVTFTHAKPPRLQLVSGRPGEAISIPLMTSEASFPRDLRDALQHTTQKPEYVAELYAPSRPDLHQNWPSWLQWLGWYDDAHELAGRVPMDLGDAQRLPMQLPIHILLKNGTEILDEHKNTRHTPNPAVHDESTPLLVARILLTILPAASP</sequence>
<dbReference type="Pfam" id="PF05345">
    <property type="entry name" value="He_PIG"/>
    <property type="match status" value="1"/>
</dbReference>
<keyword evidence="3" id="KW-0732">Signal</keyword>
<feature type="compositionally biased region" description="Low complexity" evidence="1">
    <location>
        <begin position="1474"/>
        <end position="1484"/>
    </location>
</feature>
<evidence type="ECO:0000256" key="1">
    <source>
        <dbReference type="SAM" id="MobiDB-lite"/>
    </source>
</evidence>
<dbReference type="SUPFAM" id="SSF49313">
    <property type="entry name" value="Cadherin-like"/>
    <property type="match status" value="3"/>
</dbReference>
<feature type="compositionally biased region" description="Polar residues" evidence="1">
    <location>
        <begin position="678"/>
        <end position="692"/>
    </location>
</feature>
<dbReference type="Proteomes" id="UP000037751">
    <property type="component" value="Unassembled WGS sequence"/>
</dbReference>
<feature type="compositionally biased region" description="Low complexity" evidence="1">
    <location>
        <begin position="1173"/>
        <end position="1190"/>
    </location>
</feature>
<dbReference type="VEuPathDB" id="FungiDB:Malapachy_3511"/>
<feature type="region of interest" description="Disordered" evidence="1">
    <location>
        <begin position="1217"/>
        <end position="1237"/>
    </location>
</feature>
<feature type="region of interest" description="Disordered" evidence="1">
    <location>
        <begin position="1081"/>
        <end position="1199"/>
    </location>
</feature>
<feature type="region of interest" description="Disordered" evidence="1">
    <location>
        <begin position="1468"/>
        <end position="1492"/>
    </location>
</feature>
<dbReference type="RefSeq" id="XP_017993696.1">
    <property type="nucleotide sequence ID" value="XM_018137979.1"/>
</dbReference>
<name>A0A0M8MX43_9BASI</name>
<dbReference type="GeneID" id="28729855"/>
<feature type="region of interest" description="Disordered" evidence="1">
    <location>
        <begin position="88"/>
        <end position="118"/>
    </location>
</feature>
<dbReference type="InterPro" id="IPR015919">
    <property type="entry name" value="Cadherin-like_sf"/>
</dbReference>
<dbReference type="EMBL" id="LGAV01000001">
    <property type="protein sequence ID" value="KOS16064.1"/>
    <property type="molecule type" value="Genomic_DNA"/>
</dbReference>
<keyword evidence="2" id="KW-0472">Membrane</keyword>
<accession>A0A0M8MX43</accession>
<evidence type="ECO:0000256" key="2">
    <source>
        <dbReference type="SAM" id="Phobius"/>
    </source>
</evidence>
<organism evidence="4 5">
    <name type="scientific">Malassezia pachydermatis</name>
    <dbReference type="NCBI Taxonomy" id="77020"/>
    <lineage>
        <taxon>Eukaryota</taxon>
        <taxon>Fungi</taxon>
        <taxon>Dikarya</taxon>
        <taxon>Basidiomycota</taxon>
        <taxon>Ustilaginomycotina</taxon>
        <taxon>Malasseziomycetes</taxon>
        <taxon>Malasseziales</taxon>
        <taxon>Malasseziaceae</taxon>
        <taxon>Malassezia</taxon>
    </lineage>
</organism>
<keyword evidence="2" id="KW-0812">Transmembrane</keyword>
<dbReference type="Gene3D" id="2.60.40.10">
    <property type="entry name" value="Immunoglobulins"/>
    <property type="match status" value="3"/>
</dbReference>
<feature type="transmembrane region" description="Helical" evidence="2">
    <location>
        <begin position="493"/>
        <end position="515"/>
    </location>
</feature>
<comment type="caution">
    <text evidence="4">The sequence shown here is derived from an EMBL/GenBank/DDBJ whole genome shotgun (WGS) entry which is preliminary data.</text>
</comment>
<feature type="region of interest" description="Disordered" evidence="1">
    <location>
        <begin position="793"/>
        <end position="834"/>
    </location>
</feature>
<evidence type="ECO:0000313" key="4">
    <source>
        <dbReference type="EMBL" id="KOS16064.1"/>
    </source>
</evidence>
<dbReference type="GO" id="GO:0016020">
    <property type="term" value="C:membrane"/>
    <property type="evidence" value="ECO:0007669"/>
    <property type="project" value="InterPro"/>
</dbReference>
<feature type="chain" id="PRO_5005818776" evidence="3">
    <location>
        <begin position="32"/>
        <end position="1653"/>
    </location>
</feature>
<dbReference type="STRING" id="77020.A0A0M8MX43"/>
<evidence type="ECO:0000313" key="5">
    <source>
        <dbReference type="Proteomes" id="UP000037751"/>
    </source>
</evidence>
<gene>
    <name evidence="4" type="ORF">Malapachy_3511</name>
</gene>
<dbReference type="InterPro" id="IPR013783">
    <property type="entry name" value="Ig-like_fold"/>
</dbReference>
<dbReference type="OrthoDB" id="414243at2759"/>
<evidence type="ECO:0000256" key="3">
    <source>
        <dbReference type="SAM" id="SignalP"/>
    </source>
</evidence>
<feature type="compositionally biased region" description="Polar residues" evidence="1">
    <location>
        <begin position="100"/>
        <end position="109"/>
    </location>
</feature>
<feature type="signal peptide" evidence="3">
    <location>
        <begin position="1"/>
        <end position="31"/>
    </location>
</feature>
<feature type="compositionally biased region" description="Basic and acidic residues" evidence="1">
    <location>
        <begin position="987"/>
        <end position="997"/>
    </location>
</feature>
<proteinExistence type="predicted"/>
<keyword evidence="2" id="KW-1133">Transmembrane helix</keyword>